<dbReference type="PROSITE" id="PS50203">
    <property type="entry name" value="CALPAIN_CAT"/>
    <property type="match status" value="1"/>
</dbReference>
<organism evidence="8">
    <name type="scientific">Timema bartmani</name>
    <dbReference type="NCBI Taxonomy" id="61472"/>
    <lineage>
        <taxon>Eukaryota</taxon>
        <taxon>Metazoa</taxon>
        <taxon>Ecdysozoa</taxon>
        <taxon>Arthropoda</taxon>
        <taxon>Hexapoda</taxon>
        <taxon>Insecta</taxon>
        <taxon>Pterygota</taxon>
        <taxon>Neoptera</taxon>
        <taxon>Polyneoptera</taxon>
        <taxon>Phasmatodea</taxon>
        <taxon>Timematodea</taxon>
        <taxon>Timematoidea</taxon>
        <taxon>Timematidae</taxon>
        <taxon>Timema</taxon>
    </lineage>
</organism>
<keyword evidence="1" id="KW-0645">Protease</keyword>
<evidence type="ECO:0000259" key="7">
    <source>
        <dbReference type="PROSITE" id="PS50203"/>
    </source>
</evidence>
<comment type="caution">
    <text evidence="4">Lacks conserved residue(s) required for the propagation of feature annotation.</text>
</comment>
<feature type="compositionally biased region" description="Polar residues" evidence="6">
    <location>
        <begin position="226"/>
        <end position="237"/>
    </location>
</feature>
<dbReference type="Gene3D" id="1.20.58.80">
    <property type="entry name" value="Phosphotransferase system, lactose/cellobiose-type IIA subunit"/>
    <property type="match status" value="2"/>
</dbReference>
<dbReference type="EMBL" id="OD572886">
    <property type="protein sequence ID" value="CAD7449904.1"/>
    <property type="molecule type" value="Genomic_DNA"/>
</dbReference>
<evidence type="ECO:0000256" key="3">
    <source>
        <dbReference type="ARBA" id="ARBA00022807"/>
    </source>
</evidence>
<protein>
    <recommendedName>
        <fullName evidence="7">Calpain catalytic domain-containing protein</fullName>
    </recommendedName>
</protein>
<keyword evidence="5" id="KW-0175">Coiled coil</keyword>
<dbReference type="Pfam" id="PF00648">
    <property type="entry name" value="Peptidase_C2"/>
    <property type="match status" value="1"/>
</dbReference>
<dbReference type="SUPFAM" id="SSF54001">
    <property type="entry name" value="Cysteine proteinases"/>
    <property type="match status" value="1"/>
</dbReference>
<dbReference type="Pfam" id="PF04212">
    <property type="entry name" value="MIT"/>
    <property type="match status" value="2"/>
</dbReference>
<dbReference type="InterPro" id="IPR051297">
    <property type="entry name" value="PalB/RIM13"/>
</dbReference>
<evidence type="ECO:0000256" key="1">
    <source>
        <dbReference type="ARBA" id="ARBA00022670"/>
    </source>
</evidence>
<dbReference type="GO" id="GO:0004198">
    <property type="term" value="F:calcium-dependent cysteine-type endopeptidase activity"/>
    <property type="evidence" value="ECO:0007669"/>
    <property type="project" value="InterPro"/>
</dbReference>
<keyword evidence="2" id="KW-0378">Hydrolase</keyword>
<dbReference type="PANTHER" id="PTHR46143:SF1">
    <property type="entry name" value="CALPAIN-7"/>
    <property type="match status" value="1"/>
</dbReference>
<feature type="domain" description="Calpain catalytic" evidence="7">
    <location>
        <begin position="294"/>
        <end position="464"/>
    </location>
</feature>
<evidence type="ECO:0000256" key="6">
    <source>
        <dbReference type="SAM" id="MobiDB-lite"/>
    </source>
</evidence>
<dbReference type="InterPro" id="IPR001300">
    <property type="entry name" value="Peptidase_C2_calpain_cat"/>
</dbReference>
<dbReference type="GO" id="GO:0006508">
    <property type="term" value="P:proteolysis"/>
    <property type="evidence" value="ECO:0007669"/>
    <property type="project" value="UniProtKB-KW"/>
</dbReference>
<evidence type="ECO:0000256" key="5">
    <source>
        <dbReference type="SAM" id="Coils"/>
    </source>
</evidence>
<keyword evidence="3" id="KW-0788">Thiol protease</keyword>
<name>A0A7R9FAN2_9NEOP</name>
<evidence type="ECO:0000256" key="2">
    <source>
        <dbReference type="ARBA" id="ARBA00022801"/>
    </source>
</evidence>
<dbReference type="AlphaFoldDB" id="A0A7R9FAN2"/>
<dbReference type="SMART" id="SM00745">
    <property type="entry name" value="MIT"/>
    <property type="match status" value="2"/>
</dbReference>
<sequence>MQSSRGFGNHGYGKLRAMRLSRDAGAVFDWQFSHPVMLIMSWNVEDIVEDALTSSSRAVQFDRDGKQEVAAFYYREAAKFLELAVNSAGDGVNKESWQNKAEEYKERAKELDQMVAKERALADTEQSTSQKQLQQCHFLFLQALDADESGNKDEAVELYSQAIQLGLTAKKMTDDVELQEKLTDLARKALERAEELKGISAPEGNKPQPGRVSVQPRLPALDENKSTPSVVRSSAQASRPPLHRGSSAHLKVTGQANYTEEEKRVLLQTSRINTIEYLPFMSVDLDERFQYTLPFTDRDGLLALSPKQHKNFSKWTRPSDFCPEPKMVVGQHVDCFSIKQTIVSDCSFVASLAVSALYERRFGRRLVTSIIYPRNSRKEPIYNPFGKFDLGSHIEHNINSCKYMVKLHINGVPRKIIIDDQLPLGRHGELLCSYSSNKNELWISLLEKAYMKVMGGYDFPGSNSVSYNWLRQCKLPLTLTV</sequence>
<feature type="coiled-coil region" evidence="5">
    <location>
        <begin position="94"/>
        <end position="121"/>
    </location>
</feature>
<dbReference type="InterPro" id="IPR007330">
    <property type="entry name" value="MIT_dom"/>
</dbReference>
<feature type="region of interest" description="Disordered" evidence="6">
    <location>
        <begin position="196"/>
        <end position="254"/>
    </location>
</feature>
<gene>
    <name evidence="8" type="ORF">TBIB3V08_LOCUS12177</name>
</gene>
<dbReference type="SMART" id="SM00230">
    <property type="entry name" value="CysPc"/>
    <property type="match status" value="1"/>
</dbReference>
<dbReference type="PANTHER" id="PTHR46143">
    <property type="entry name" value="CALPAIN-7"/>
    <property type="match status" value="1"/>
</dbReference>
<accession>A0A7R9FAN2</accession>
<evidence type="ECO:0000256" key="4">
    <source>
        <dbReference type="PROSITE-ProRule" id="PRU00239"/>
    </source>
</evidence>
<dbReference type="SUPFAM" id="SSF116846">
    <property type="entry name" value="MIT domain"/>
    <property type="match status" value="2"/>
</dbReference>
<reference evidence="8" key="1">
    <citation type="submission" date="2020-11" db="EMBL/GenBank/DDBJ databases">
        <authorList>
            <person name="Tran Van P."/>
        </authorList>
    </citation>
    <scope>NUCLEOTIDE SEQUENCE</scope>
</reference>
<dbReference type="InterPro" id="IPR036181">
    <property type="entry name" value="MIT_dom_sf"/>
</dbReference>
<proteinExistence type="predicted"/>
<evidence type="ECO:0000313" key="8">
    <source>
        <dbReference type="EMBL" id="CAD7449904.1"/>
    </source>
</evidence>
<dbReference type="InterPro" id="IPR038765">
    <property type="entry name" value="Papain-like_cys_pep_sf"/>
</dbReference>